<dbReference type="InterPro" id="IPR050471">
    <property type="entry name" value="AB_hydrolase"/>
</dbReference>
<comment type="caution">
    <text evidence="3">The sequence shown here is derived from an EMBL/GenBank/DDBJ whole genome shotgun (WGS) entry which is preliminary data.</text>
</comment>
<accession>A0A6M1TRC1</accession>
<keyword evidence="1" id="KW-0732">Signal</keyword>
<dbReference type="GO" id="GO:0004806">
    <property type="term" value="F:triacylglycerol lipase activity"/>
    <property type="evidence" value="ECO:0007669"/>
    <property type="project" value="TreeGrafter"/>
</dbReference>
<protein>
    <submittedName>
        <fullName evidence="3">Alpha/beta hydrolase</fullName>
    </submittedName>
</protein>
<evidence type="ECO:0000313" key="4">
    <source>
        <dbReference type="Proteomes" id="UP000474758"/>
    </source>
</evidence>
<dbReference type="InterPro" id="IPR000073">
    <property type="entry name" value="AB_hydrolase_1"/>
</dbReference>
<proteinExistence type="predicted"/>
<feature type="domain" description="AB hydrolase-1" evidence="2">
    <location>
        <begin position="60"/>
        <end position="281"/>
    </location>
</feature>
<keyword evidence="3" id="KW-0378">Hydrolase</keyword>
<evidence type="ECO:0000256" key="1">
    <source>
        <dbReference type="SAM" id="SignalP"/>
    </source>
</evidence>
<dbReference type="Proteomes" id="UP000474758">
    <property type="component" value="Unassembled WGS sequence"/>
</dbReference>
<dbReference type="SUPFAM" id="SSF53474">
    <property type="entry name" value="alpha/beta-Hydrolases"/>
    <property type="match status" value="1"/>
</dbReference>
<gene>
    <name evidence="3" type="ORF">G5V65_18310</name>
</gene>
<dbReference type="EMBL" id="JAALFE010000024">
    <property type="protein sequence ID" value="NGQ92849.1"/>
    <property type="molecule type" value="Genomic_DNA"/>
</dbReference>
<dbReference type="Pfam" id="PF12697">
    <property type="entry name" value="Abhydrolase_6"/>
    <property type="match status" value="1"/>
</dbReference>
<feature type="signal peptide" evidence="1">
    <location>
        <begin position="1"/>
        <end position="30"/>
    </location>
</feature>
<dbReference type="Gene3D" id="3.40.50.1820">
    <property type="entry name" value="alpha/beta hydrolase"/>
    <property type="match status" value="1"/>
</dbReference>
<dbReference type="InterPro" id="IPR029058">
    <property type="entry name" value="AB_hydrolase_fold"/>
</dbReference>
<evidence type="ECO:0000313" key="3">
    <source>
        <dbReference type="EMBL" id="NGQ92849.1"/>
    </source>
</evidence>
<keyword evidence="4" id="KW-1185">Reference proteome</keyword>
<sequence>MMTLTSTSRSCMGALQASVLVGAMAAPALAQDREGRAMSGDLGIYYQVHGDLGSGMVPFLVLHGGMGTIEGDFGALLPSLAARRPVIGVEQQGHGRTGGRDTPVSLAAMRADTLAVLDALDVERVHAVGFSMGGMLALDLALSAPERLATLTAISVSQNLDGMHPAIAEMNRNPTAEPSPDALEQLPSEEDFARMQAGFADNPDGPEQFGRTFAQLQAFMVSGWGWSDQELATLPVPTLLVLGDSDFTPVDHGAHMAARTGAQLAVLPDTTHLSITSRSDWLLPLVDHRITTSGTGDETFDRKGDRP</sequence>
<evidence type="ECO:0000259" key="2">
    <source>
        <dbReference type="Pfam" id="PF12697"/>
    </source>
</evidence>
<dbReference type="GO" id="GO:0046503">
    <property type="term" value="P:glycerolipid catabolic process"/>
    <property type="evidence" value="ECO:0007669"/>
    <property type="project" value="TreeGrafter"/>
</dbReference>
<name>A0A6M1TRC1_9RHOB</name>
<reference evidence="3 4" key="1">
    <citation type="submission" date="2020-02" db="EMBL/GenBank/DDBJ databases">
        <title>Rhodobacter translucens sp. nov., a novel bacterium isolated from activated sludge.</title>
        <authorList>
            <person name="Liu J."/>
        </authorList>
    </citation>
    <scope>NUCLEOTIDE SEQUENCE [LARGE SCALE GENOMIC DNA]</scope>
    <source>
        <strain evidence="3 4">HX-7-19</strain>
    </source>
</reference>
<feature type="chain" id="PRO_5026662896" evidence="1">
    <location>
        <begin position="31"/>
        <end position="307"/>
    </location>
</feature>
<dbReference type="PANTHER" id="PTHR43433">
    <property type="entry name" value="HYDROLASE, ALPHA/BETA FOLD FAMILY PROTEIN"/>
    <property type="match status" value="1"/>
</dbReference>
<organism evidence="3 4">
    <name type="scientific">Paragemmobacter kunshanensis</name>
    <dbReference type="NCBI Taxonomy" id="2583234"/>
    <lineage>
        <taxon>Bacteria</taxon>
        <taxon>Pseudomonadati</taxon>
        <taxon>Pseudomonadota</taxon>
        <taxon>Alphaproteobacteria</taxon>
        <taxon>Rhodobacterales</taxon>
        <taxon>Paracoccaceae</taxon>
        <taxon>Paragemmobacter</taxon>
    </lineage>
</organism>
<dbReference type="PANTHER" id="PTHR43433:SF5">
    <property type="entry name" value="AB HYDROLASE-1 DOMAIN-CONTAINING PROTEIN"/>
    <property type="match status" value="1"/>
</dbReference>
<dbReference type="AlphaFoldDB" id="A0A6M1TRC1"/>